<dbReference type="EMBL" id="KV784355">
    <property type="protein sequence ID" value="OEU20389.1"/>
    <property type="molecule type" value="Genomic_DNA"/>
</dbReference>
<dbReference type="OrthoDB" id="416222at2759"/>
<evidence type="ECO:0000256" key="6">
    <source>
        <dbReference type="ARBA" id="ARBA00023295"/>
    </source>
</evidence>
<gene>
    <name evidence="11" type="primary">BGL5</name>
    <name evidence="11" type="ORF">FRACYDRAFT_235573</name>
</gene>
<feature type="compositionally biased region" description="Acidic residues" evidence="8">
    <location>
        <begin position="389"/>
        <end position="414"/>
    </location>
</feature>
<keyword evidence="9" id="KW-0812">Transmembrane</keyword>
<dbReference type="Pfam" id="PF00933">
    <property type="entry name" value="Glyco_hydro_3"/>
    <property type="match status" value="1"/>
</dbReference>
<dbReference type="Gene3D" id="3.40.50.1700">
    <property type="entry name" value="Glycoside hydrolase family 3 C-terminal domain"/>
    <property type="match status" value="1"/>
</dbReference>
<evidence type="ECO:0000256" key="9">
    <source>
        <dbReference type="SAM" id="Phobius"/>
    </source>
</evidence>
<dbReference type="GO" id="GO:0008422">
    <property type="term" value="F:beta-glucosidase activity"/>
    <property type="evidence" value="ECO:0007669"/>
    <property type="project" value="UniProtKB-EC"/>
</dbReference>
<evidence type="ECO:0000313" key="12">
    <source>
        <dbReference type="Proteomes" id="UP000095751"/>
    </source>
</evidence>
<accession>A0A1E7FQE0</accession>
<dbReference type="SUPFAM" id="SSF52279">
    <property type="entry name" value="Beta-D-glucan exohydrolase, C-terminal domain"/>
    <property type="match status" value="1"/>
</dbReference>
<feature type="region of interest" description="Disordered" evidence="8">
    <location>
        <begin position="389"/>
        <end position="423"/>
    </location>
</feature>
<dbReference type="InterPro" id="IPR050288">
    <property type="entry name" value="Cellulose_deg_GH3"/>
</dbReference>
<dbReference type="Proteomes" id="UP000095751">
    <property type="component" value="Unassembled WGS sequence"/>
</dbReference>
<keyword evidence="12" id="KW-1185">Reference proteome</keyword>
<dbReference type="KEGG" id="fcy:FRACYDRAFT_235573"/>
<feature type="compositionally biased region" description="Polar residues" evidence="8">
    <location>
        <begin position="1"/>
        <end position="19"/>
    </location>
</feature>
<evidence type="ECO:0000256" key="5">
    <source>
        <dbReference type="ARBA" id="ARBA00023277"/>
    </source>
</evidence>
<organism evidence="11 12">
    <name type="scientific">Fragilariopsis cylindrus CCMP1102</name>
    <dbReference type="NCBI Taxonomy" id="635003"/>
    <lineage>
        <taxon>Eukaryota</taxon>
        <taxon>Sar</taxon>
        <taxon>Stramenopiles</taxon>
        <taxon>Ochrophyta</taxon>
        <taxon>Bacillariophyta</taxon>
        <taxon>Bacillariophyceae</taxon>
        <taxon>Bacillariophycidae</taxon>
        <taxon>Bacillariales</taxon>
        <taxon>Bacillariaceae</taxon>
        <taxon>Fragilariopsis</taxon>
    </lineage>
</organism>
<feature type="compositionally biased region" description="Low complexity" evidence="8">
    <location>
        <begin position="78"/>
        <end position="107"/>
    </location>
</feature>
<feature type="compositionally biased region" description="Low complexity" evidence="8">
    <location>
        <begin position="27"/>
        <end position="40"/>
    </location>
</feature>
<dbReference type="SMART" id="SM01217">
    <property type="entry name" value="Fn3_like"/>
    <property type="match status" value="1"/>
</dbReference>
<dbReference type="PROSITE" id="PS00775">
    <property type="entry name" value="GLYCOSYL_HYDROL_F3"/>
    <property type="match status" value="1"/>
</dbReference>
<keyword evidence="4 7" id="KW-0378">Hydrolase</keyword>
<dbReference type="InterPro" id="IPR001764">
    <property type="entry name" value="Glyco_hydro_3_N"/>
</dbReference>
<feature type="transmembrane region" description="Helical" evidence="9">
    <location>
        <begin position="1143"/>
        <end position="1167"/>
    </location>
</feature>
<reference evidence="11 12" key="1">
    <citation type="submission" date="2016-09" db="EMBL/GenBank/DDBJ databases">
        <title>Extensive genetic diversity and differential bi-allelic expression allows diatom success in the polar Southern Ocean.</title>
        <authorList>
            <consortium name="DOE Joint Genome Institute"/>
            <person name="Mock T."/>
            <person name="Otillar R.P."/>
            <person name="Strauss J."/>
            <person name="Dupont C."/>
            <person name="Frickenhaus S."/>
            <person name="Maumus F."/>
            <person name="Mcmullan M."/>
            <person name="Sanges R."/>
            <person name="Schmutz J."/>
            <person name="Toseland A."/>
            <person name="Valas R."/>
            <person name="Veluchamy A."/>
            <person name="Ward B.J."/>
            <person name="Allen A."/>
            <person name="Barry K."/>
            <person name="Falciatore A."/>
            <person name="Ferrante M."/>
            <person name="Fortunato A.E."/>
            <person name="Gloeckner G."/>
            <person name="Gruber A."/>
            <person name="Hipkin R."/>
            <person name="Janech M."/>
            <person name="Kroth P."/>
            <person name="Leese F."/>
            <person name="Lindquist E."/>
            <person name="Lyon B.R."/>
            <person name="Martin J."/>
            <person name="Mayer C."/>
            <person name="Parker M."/>
            <person name="Quesneville H."/>
            <person name="Raymond J."/>
            <person name="Uhlig C."/>
            <person name="Valentin K.U."/>
            <person name="Worden A.Z."/>
            <person name="Armbrust E.V."/>
            <person name="Bowler C."/>
            <person name="Green B."/>
            <person name="Moulton V."/>
            <person name="Van Oosterhout C."/>
            <person name="Grigoriev I."/>
        </authorList>
    </citation>
    <scope>NUCLEOTIDE SEQUENCE [LARGE SCALE GENOMIC DNA]</scope>
    <source>
        <strain evidence="11 12">CCMP1102</strain>
    </source>
</reference>
<evidence type="ECO:0000256" key="7">
    <source>
        <dbReference type="RuleBase" id="RU361161"/>
    </source>
</evidence>
<dbReference type="InParanoid" id="A0A1E7FQE0"/>
<dbReference type="InterPro" id="IPR036881">
    <property type="entry name" value="Glyco_hydro_3_C_sf"/>
</dbReference>
<keyword evidence="9" id="KW-0472">Membrane</keyword>
<dbReference type="Pfam" id="PF01915">
    <property type="entry name" value="Glyco_hydro_3_C"/>
    <property type="match status" value="2"/>
</dbReference>
<dbReference type="EC" id="3.2.1.21" evidence="3"/>
<dbReference type="InterPro" id="IPR019800">
    <property type="entry name" value="Glyco_hydro_3_AS"/>
</dbReference>
<dbReference type="PANTHER" id="PTHR42715:SF10">
    <property type="entry name" value="BETA-GLUCOSIDASE"/>
    <property type="match status" value="1"/>
</dbReference>
<sequence length="1181" mass="130100">MIVNSNSPFVLPSTNNNHGCDNGDDVSSSSSSPATSTANLNNSNHYLNKYSLSKKLSWLSGYDLWNLRSSIPINIDDTTTTTTTETTSRTEPPATSTATAAASSSSSILRMSDGPHGVRKPLTDLSLQQSFPATCFPSACALSNSWNTKLLKDQVGTVLKKECLFYNIQILLSPGINIKRHPYGGRNHEYFSEDPFLTGILSKSLIAGIQDTSVGDNNNNNSSSKKHNNNNKKDKKLVGACLKHFALNNQETYRMIINVICDERTMREIYLSAFEICISSKHPINNNNNNDLTSQHSQQQHEHEPPALIMGAYNKVNGVYCCENSFLLQQILRTEWNFQGVVVSDWGAIDNRIKSIIAGCDLEMPGNSNIHEGPYDSEVLNAAIIAVAEEESSEENNSDECDDDDDDVADDEENNNSRDTTTSINMEGDIITKAIDECANRVIKLVTDYSTTAGKAKKEAKAAAEAADSMFYKHNQIAREVAQECIVMLQNQDNLLPLSLEKYKNKNKNKNKATTTKTKTNIIAVIGDFGKNSPRIQGMGSAHVTPTKITSIYDSLQSILNIDDNNENEFDIPLFARGYDADADDGNDDNDNEHTNQVIDQTLINEALQLIITNPPDVVIISIGLPDILESEGFDRTTLQLPKQQIDLVNTISRVHKNIVLVLNHGGIIDIPQSWCTIIVDDDGNSNSSGSGSGGFGFGIKTILDGYLLGQAGGQAIVDVIFGIVSPSGKLSETIPIIINDDHQTTTCDGGGGGYSNYEGVSVAGGIPSGQYFPGNKTTVEYREGLDVGYRYYNNRDSTTTTTTTPSMQQPIPVRFPFGHGLTYTNFEYTNLNINIKDDLPDKKRVIVTLDVQNIGRRINGGSDSDSYSGFGTSPSNSNDFTGCVKEVVQLYIRPINSSVHRPYHELKEFTKIEFTGNNNNNKQNSVVSVRFELNTRSFAFYDIGKQDWVVEYGVDKEYEIQIGSSSRDIRLTEVITFNTGDDKPSKLAIESFPPRRKNIVAPVNTTYSNSSSNNFIVDDDIFAKRFIGNSFNNYGNTTTVSASATANTTTTDVPVGGTTPNFVVITRNTLFTDAASVSWIGSILFFISYKIAQKEVPSAAKKDSGDSSSNRKRELRLIRSNLENVPLRGLVLFSQGNFTFQWLDVIILFMNGYYWNAFTTIVSLLLSKKKVKVRKETELN</sequence>
<name>A0A1E7FQE0_9STRA</name>
<feature type="domain" description="Fibronectin type III-like" evidence="10">
    <location>
        <begin position="887"/>
        <end position="967"/>
    </location>
</feature>
<protein>
    <recommendedName>
        <fullName evidence="3">beta-glucosidase</fullName>
        <ecNumber evidence="3">3.2.1.21</ecNumber>
    </recommendedName>
</protein>
<dbReference type="InterPro" id="IPR036962">
    <property type="entry name" value="Glyco_hydro_3_N_sf"/>
</dbReference>
<dbReference type="GO" id="GO:0005975">
    <property type="term" value="P:carbohydrate metabolic process"/>
    <property type="evidence" value="ECO:0007669"/>
    <property type="project" value="InterPro"/>
</dbReference>
<keyword evidence="5" id="KW-0119">Carbohydrate metabolism</keyword>
<dbReference type="AlphaFoldDB" id="A0A1E7FQE0"/>
<evidence type="ECO:0000256" key="4">
    <source>
        <dbReference type="ARBA" id="ARBA00022801"/>
    </source>
</evidence>
<evidence type="ECO:0000313" key="11">
    <source>
        <dbReference type="EMBL" id="OEU20389.1"/>
    </source>
</evidence>
<evidence type="ECO:0000256" key="2">
    <source>
        <dbReference type="ARBA" id="ARBA00005336"/>
    </source>
</evidence>
<dbReference type="PANTHER" id="PTHR42715">
    <property type="entry name" value="BETA-GLUCOSIDASE"/>
    <property type="match status" value="1"/>
</dbReference>
<dbReference type="Gene3D" id="2.60.40.10">
    <property type="entry name" value="Immunoglobulins"/>
    <property type="match status" value="1"/>
</dbReference>
<dbReference type="InterPro" id="IPR026891">
    <property type="entry name" value="Fn3-like"/>
</dbReference>
<dbReference type="InterPro" id="IPR002772">
    <property type="entry name" value="Glyco_hydro_3_C"/>
</dbReference>
<dbReference type="Pfam" id="PF14310">
    <property type="entry name" value="Fn3-like"/>
    <property type="match status" value="1"/>
</dbReference>
<feature type="region of interest" description="Disordered" evidence="8">
    <location>
        <begin position="212"/>
        <end position="232"/>
    </location>
</feature>
<evidence type="ECO:0000256" key="8">
    <source>
        <dbReference type="SAM" id="MobiDB-lite"/>
    </source>
</evidence>
<evidence type="ECO:0000259" key="10">
    <source>
        <dbReference type="SMART" id="SM01217"/>
    </source>
</evidence>
<dbReference type="SUPFAM" id="SSF51445">
    <property type="entry name" value="(Trans)glycosidases"/>
    <property type="match status" value="1"/>
</dbReference>
<keyword evidence="9" id="KW-1133">Transmembrane helix</keyword>
<dbReference type="InterPro" id="IPR017853">
    <property type="entry name" value="GH"/>
</dbReference>
<feature type="region of interest" description="Disordered" evidence="8">
    <location>
        <begin position="76"/>
        <end position="108"/>
    </location>
</feature>
<keyword evidence="6 7" id="KW-0326">Glycosidase</keyword>
<dbReference type="InterPro" id="IPR013783">
    <property type="entry name" value="Ig-like_fold"/>
</dbReference>
<comment type="catalytic activity">
    <reaction evidence="1">
        <text>Hydrolysis of terminal, non-reducing beta-D-glucosyl residues with release of beta-D-glucose.</text>
        <dbReference type="EC" id="3.2.1.21"/>
    </reaction>
</comment>
<feature type="region of interest" description="Disordered" evidence="8">
    <location>
        <begin position="1"/>
        <end position="40"/>
    </location>
</feature>
<evidence type="ECO:0000256" key="1">
    <source>
        <dbReference type="ARBA" id="ARBA00000448"/>
    </source>
</evidence>
<proteinExistence type="inferred from homology"/>
<dbReference type="PRINTS" id="PR00133">
    <property type="entry name" value="GLHYDRLASE3"/>
</dbReference>
<dbReference type="Gene3D" id="3.20.20.300">
    <property type="entry name" value="Glycoside hydrolase, family 3, N-terminal domain"/>
    <property type="match status" value="1"/>
</dbReference>
<evidence type="ECO:0000256" key="3">
    <source>
        <dbReference type="ARBA" id="ARBA00012744"/>
    </source>
</evidence>
<comment type="similarity">
    <text evidence="2 7">Belongs to the glycosyl hydrolase 3 family.</text>
</comment>